<protein>
    <submittedName>
        <fullName evidence="2">Uncharacterized protein</fullName>
    </submittedName>
</protein>
<accession>A0A9P8I003</accession>
<evidence type="ECO:0000256" key="1">
    <source>
        <dbReference type="SAM" id="MobiDB-lite"/>
    </source>
</evidence>
<dbReference type="EMBL" id="JAGHQL010000222">
    <property type="protein sequence ID" value="KAH0536248.1"/>
    <property type="molecule type" value="Genomic_DNA"/>
</dbReference>
<feature type="compositionally biased region" description="Basic and acidic residues" evidence="1">
    <location>
        <begin position="129"/>
        <end position="142"/>
    </location>
</feature>
<reference evidence="2" key="1">
    <citation type="submission" date="2021-03" db="EMBL/GenBank/DDBJ databases">
        <title>Comparative genomics and phylogenomic investigation of the class Geoglossomycetes provide insights into ecological specialization and systematics.</title>
        <authorList>
            <person name="Melie T."/>
            <person name="Pirro S."/>
            <person name="Miller A.N."/>
            <person name="Quandt A."/>
        </authorList>
    </citation>
    <scope>NUCLEOTIDE SEQUENCE</scope>
    <source>
        <strain evidence="2">GBOQ0MN5Z8</strain>
    </source>
</reference>
<feature type="compositionally biased region" description="Gly residues" evidence="1">
    <location>
        <begin position="108"/>
        <end position="120"/>
    </location>
</feature>
<proteinExistence type="predicted"/>
<feature type="region of interest" description="Disordered" evidence="1">
    <location>
        <begin position="92"/>
        <end position="144"/>
    </location>
</feature>
<name>A0A9P8I003_9PEZI</name>
<keyword evidence="3" id="KW-1185">Reference proteome</keyword>
<sequence>MPSHIFLTFLQTPQTSDLTYLYLPTPSLLSLRLASTHFLKSLNSSNTVGQRLFGTLRVKEGGMSERMRKGLLGIGGFCGEVVVRVGSRELVSSGEGIHHPGGPPGGPPGGGKGGGKGGGIARLLSRSGSRKEPVGMTRKDIETGVPPTTSIAHWTRLFSSLPNLHTLTISSSSLHPTWTPNPHLDKTLTSLRCALETTSLPHLHTLRLQPIHPLGLLHLRHTIAFSDASWMSGKLWSQITTLVLHVLNPAAADNSHTSPHPNPQNSSTAGLTLDHQLMFAKILHSYIASFSDVLVRLVFVWVGDRGVCPLTLDARLGGGGFSAPALRMDGVRSLWLGNVVVGAGELEGLFGRRMRGVEEVWVDGEVSGGGGKVRGERAWAGGRRVWKFVRGSGGMRVG</sequence>
<dbReference type="AlphaFoldDB" id="A0A9P8I003"/>
<dbReference type="OrthoDB" id="66881at2759"/>
<organism evidence="2 3">
    <name type="scientific">Glutinoglossum americanum</name>
    <dbReference type="NCBI Taxonomy" id="1670608"/>
    <lineage>
        <taxon>Eukaryota</taxon>
        <taxon>Fungi</taxon>
        <taxon>Dikarya</taxon>
        <taxon>Ascomycota</taxon>
        <taxon>Pezizomycotina</taxon>
        <taxon>Geoglossomycetes</taxon>
        <taxon>Geoglossales</taxon>
        <taxon>Geoglossaceae</taxon>
        <taxon>Glutinoglossum</taxon>
    </lineage>
</organism>
<gene>
    <name evidence="2" type="ORF">FGG08_006870</name>
</gene>
<evidence type="ECO:0000313" key="3">
    <source>
        <dbReference type="Proteomes" id="UP000698800"/>
    </source>
</evidence>
<dbReference type="Proteomes" id="UP000698800">
    <property type="component" value="Unassembled WGS sequence"/>
</dbReference>
<evidence type="ECO:0000313" key="2">
    <source>
        <dbReference type="EMBL" id="KAH0536248.1"/>
    </source>
</evidence>
<comment type="caution">
    <text evidence="2">The sequence shown here is derived from an EMBL/GenBank/DDBJ whole genome shotgun (WGS) entry which is preliminary data.</text>
</comment>